<feature type="compositionally biased region" description="Low complexity" evidence="1">
    <location>
        <begin position="852"/>
        <end position="861"/>
    </location>
</feature>
<feature type="region of interest" description="Disordered" evidence="1">
    <location>
        <begin position="613"/>
        <end position="862"/>
    </location>
</feature>
<evidence type="ECO:0000313" key="4">
    <source>
        <dbReference type="Proteomes" id="UP000800039"/>
    </source>
</evidence>
<feature type="signal peptide" evidence="2">
    <location>
        <begin position="1"/>
        <end position="20"/>
    </location>
</feature>
<dbReference type="EMBL" id="ML976621">
    <property type="protein sequence ID" value="KAF1839928.1"/>
    <property type="molecule type" value="Genomic_DNA"/>
</dbReference>
<proteinExistence type="predicted"/>
<keyword evidence="4" id="KW-1185">Reference proteome</keyword>
<evidence type="ECO:0000256" key="1">
    <source>
        <dbReference type="SAM" id="MobiDB-lite"/>
    </source>
</evidence>
<name>A0A9P4G6J2_9PLEO</name>
<feature type="chain" id="PRO_5040201918" evidence="2">
    <location>
        <begin position="21"/>
        <end position="923"/>
    </location>
</feature>
<evidence type="ECO:0000313" key="3">
    <source>
        <dbReference type="EMBL" id="KAF1839928.1"/>
    </source>
</evidence>
<sequence length="923" mass="99500">MSRTTAAVSLLLISLPLAFSLPKDLPPFKLLNATETFSSPTGEPAPILDPGFGDGNLPDVTVEATNGTPIPIEPGIGDDTGPEIFIDPLLPVDPVPGPIPTVTIPLDPALIDTSPVWPVGVDPALIDPIPTEPIGFVPPNLDGTTQAPSVSIKNFLSIIQPLLDIIGDLFDSLPGSNALVRPFVSPYIPKEPLGDVPATWPLQLGSTRASRFDLGKRNPLPEASSDALSKFYASLTSNQGATLRESFEVLDDDTKAKVLSVLESEPVRLELAKRDGGFVSLGFITKYTNEFRYLNPLLAELRPEIAQGLQDVLDDPTIPLPSVGSLDLDDLPDQLKQFVLDMYPFFSLLSDGAVPDADKKQILENLSDGLSTKKRDVNTKRAPQDADNIIVNAPTWDYDRVRHAIDLFRAVDPALFSLGDEEEEIYNLFYDPKGLPNVDIGHFAHDLEGQGKYDEWLSYQIGFLLDSLPETDRDQLYEILDLDTAPSKRAIRRAPIPPPPPPADNIVLNGPTWSDDRVRYVLDLFHELDPAIQSLLMDKFQLYDPFNNPNSPPVVDFEDFAPGMKGQAQNVVWQYYQFELLLNSLPPAEAMQLIALLNLQTVSSKRAMRRGLRIRQEDSEGDDLDFALGPDGSLDPFEQNHQHVGDQFDIGSPEEGADGPSSESLGSDDSEQFVADPSADGSEELDDSSDSNPTAADADASEDPAAADEDDAPSTDSSDFTSADADASEEPAAAAEDDAPSTDSSDFTSADEDDVPFNDSNDSSNDFTSADADVSEDPAVIDEDQAPSTDSFDPLFTGSDADVSEDSAPGNSDSPPTVADADASEDSITSSSDSTSLSSNVDLQGAFVGEINDNPNPSDVNPNEEKLDLESWATVHPSSINDIVQGDLAGEWNTNVKPFDNPSNNVTTLTCTGMIRVNARDFS</sequence>
<feature type="compositionally biased region" description="Low complexity" evidence="1">
    <location>
        <begin position="826"/>
        <end position="839"/>
    </location>
</feature>
<feature type="compositionally biased region" description="Acidic residues" evidence="1">
    <location>
        <begin position="773"/>
        <end position="785"/>
    </location>
</feature>
<protein>
    <submittedName>
        <fullName evidence="3">Uncharacterized protein</fullName>
    </submittedName>
</protein>
<feature type="compositionally biased region" description="Low complexity" evidence="1">
    <location>
        <begin position="714"/>
        <end position="734"/>
    </location>
</feature>
<accession>A0A9P4G6J2</accession>
<dbReference type="AlphaFoldDB" id="A0A9P4G6J2"/>
<keyword evidence="2" id="KW-0732">Signal</keyword>
<reference evidence="3" key="1">
    <citation type="submission" date="2020-01" db="EMBL/GenBank/DDBJ databases">
        <authorList>
            <consortium name="DOE Joint Genome Institute"/>
            <person name="Haridas S."/>
            <person name="Albert R."/>
            <person name="Binder M."/>
            <person name="Bloem J."/>
            <person name="Labutti K."/>
            <person name="Salamov A."/>
            <person name="Andreopoulos B."/>
            <person name="Baker S.E."/>
            <person name="Barry K."/>
            <person name="Bills G."/>
            <person name="Bluhm B.H."/>
            <person name="Cannon C."/>
            <person name="Castanera R."/>
            <person name="Culley D.E."/>
            <person name="Daum C."/>
            <person name="Ezra D."/>
            <person name="Gonzalez J.B."/>
            <person name="Henrissat B."/>
            <person name="Kuo A."/>
            <person name="Liang C."/>
            <person name="Lipzen A."/>
            <person name="Lutzoni F."/>
            <person name="Magnuson J."/>
            <person name="Mondo S."/>
            <person name="Nolan M."/>
            <person name="Ohm R."/>
            <person name="Pangilinan J."/>
            <person name="Park H.-J."/>
            <person name="Ramirez L."/>
            <person name="Alfaro M."/>
            <person name="Sun H."/>
            <person name="Tritt A."/>
            <person name="Yoshinaga Y."/>
            <person name="Zwiers L.-H."/>
            <person name="Turgeon B.G."/>
            <person name="Goodwin S.B."/>
            <person name="Spatafora J.W."/>
            <person name="Crous P.W."/>
            <person name="Grigoriev I.V."/>
        </authorList>
    </citation>
    <scope>NUCLEOTIDE SEQUENCE</scope>
    <source>
        <strain evidence="3">CBS 394.84</strain>
    </source>
</reference>
<feature type="compositionally biased region" description="Acidic residues" evidence="1">
    <location>
        <begin position="699"/>
        <end position="713"/>
    </location>
</feature>
<dbReference type="RefSeq" id="XP_040782491.1">
    <property type="nucleotide sequence ID" value="XM_040938422.1"/>
</dbReference>
<comment type="caution">
    <text evidence="3">The sequence shown here is derived from an EMBL/GenBank/DDBJ whole genome shotgun (WGS) entry which is preliminary data.</text>
</comment>
<dbReference type="OrthoDB" id="10656733at2759"/>
<evidence type="ECO:0000256" key="2">
    <source>
        <dbReference type="SAM" id="SignalP"/>
    </source>
</evidence>
<dbReference type="GeneID" id="63855678"/>
<organism evidence="3 4">
    <name type="scientific">Cucurbitaria berberidis CBS 394.84</name>
    <dbReference type="NCBI Taxonomy" id="1168544"/>
    <lineage>
        <taxon>Eukaryota</taxon>
        <taxon>Fungi</taxon>
        <taxon>Dikarya</taxon>
        <taxon>Ascomycota</taxon>
        <taxon>Pezizomycotina</taxon>
        <taxon>Dothideomycetes</taxon>
        <taxon>Pleosporomycetidae</taxon>
        <taxon>Pleosporales</taxon>
        <taxon>Pleosporineae</taxon>
        <taxon>Cucurbitariaceae</taxon>
        <taxon>Cucurbitaria</taxon>
    </lineage>
</organism>
<gene>
    <name evidence="3" type="ORF">K460DRAFT_437879</name>
</gene>
<dbReference type="Proteomes" id="UP000800039">
    <property type="component" value="Unassembled WGS sequence"/>
</dbReference>
<feature type="compositionally biased region" description="Low complexity" evidence="1">
    <location>
        <begin position="757"/>
        <end position="772"/>
    </location>
</feature>